<dbReference type="EMBL" id="CP026243">
    <property type="protein sequence ID" value="AWO95749.1"/>
    <property type="molecule type" value="Genomic_DNA"/>
</dbReference>
<protein>
    <submittedName>
        <fullName evidence="1">Uncharacterized protein</fullName>
    </submittedName>
</protein>
<dbReference type="Proteomes" id="UP000246464">
    <property type="component" value="Chromosome 1"/>
</dbReference>
<sequence>MEQVFTFKHMEQVFTFKHMEQVFTFKHMEQASNLVCATARCRDDVAKTW</sequence>
<reference evidence="1 2" key="1">
    <citation type="submission" date="2017-12" db="EMBL/GenBank/DDBJ databases">
        <title>Integrating genomic resources of turbot (Scophthalmus maximus) in depth evaluation of genetic and physical mapping variation across individuals.</title>
        <authorList>
            <person name="Martinez P."/>
        </authorList>
    </citation>
    <scope>NUCLEOTIDE SEQUENCE [LARGE SCALE GENOMIC DNA]</scope>
</reference>
<organism evidence="1 2">
    <name type="scientific">Scophthalmus maximus</name>
    <name type="common">Turbot</name>
    <name type="synonym">Psetta maxima</name>
    <dbReference type="NCBI Taxonomy" id="52904"/>
    <lineage>
        <taxon>Eukaryota</taxon>
        <taxon>Metazoa</taxon>
        <taxon>Chordata</taxon>
        <taxon>Craniata</taxon>
        <taxon>Vertebrata</taxon>
        <taxon>Euteleostomi</taxon>
        <taxon>Actinopterygii</taxon>
        <taxon>Neopterygii</taxon>
        <taxon>Teleostei</taxon>
        <taxon>Neoteleostei</taxon>
        <taxon>Acanthomorphata</taxon>
        <taxon>Carangaria</taxon>
        <taxon>Pleuronectiformes</taxon>
        <taxon>Pleuronectoidei</taxon>
        <taxon>Scophthalmidae</taxon>
        <taxon>Scophthalmus</taxon>
    </lineage>
</organism>
<proteinExistence type="predicted"/>
<gene>
    <name evidence="1" type="ORF">SMAX5B_002442</name>
</gene>
<evidence type="ECO:0000313" key="2">
    <source>
        <dbReference type="Proteomes" id="UP000246464"/>
    </source>
</evidence>
<evidence type="ECO:0000313" key="1">
    <source>
        <dbReference type="EMBL" id="AWO95749.1"/>
    </source>
</evidence>
<dbReference type="AlphaFoldDB" id="A0A2U9AVL6"/>
<keyword evidence="2" id="KW-1185">Reference proteome</keyword>
<name>A0A2U9AVL6_SCOMX</name>
<accession>A0A2U9AVL6</accession>